<dbReference type="STRING" id="1392250.A0A2I2G784"/>
<protein>
    <submittedName>
        <fullName evidence="9">Amino acid permease</fullName>
    </submittedName>
</protein>
<dbReference type="PROSITE" id="PS00218">
    <property type="entry name" value="AMINO_ACID_PERMEASE_1"/>
    <property type="match status" value="1"/>
</dbReference>
<dbReference type="PIRSF" id="PIRSF006060">
    <property type="entry name" value="AA_transporter"/>
    <property type="match status" value="1"/>
</dbReference>
<keyword evidence="2" id="KW-0813">Transport</keyword>
<sequence length="528" mass="57910">MEMPLEHKLLKDHRLGIIVIGSALSTGLLVGSGFGLVRSGPAGILLNYSIIGLVAFLVLSALGEMSSFAPMPTGAGGYASRFVDHALGFATGYCNALKYLLSTPNHLVAASLITKFWVGDTIHPSAIVTVALIVVLIINLITLKAFGEFQFWLALLKMTLLCGTIILMLIVALGGGPNRDRLGFRYWKNPGAFAGFDVAGPRGRFYRAWSTMVHAAYAFGGTELVGVPITERRNPRTAMAGAVRLTFLRIFSIFILSIFLLGMVVPHDTPKLAFASSAHTTAAASPFVAAVELANIKGLDHVINALMLIFITATSTTDFFLATRTIYGIALDGKAPAILARTNSRGTPVLAAVIPFVFSLLAYMSISANTKTLFSYLMEMIVGFSVLTWISILTTHIAFCKAVKTQKIPSNRFPYRTPLREWGSMIALVFLCIFNLSKGSEMLSGKKFNYRVFIVQYIGIPFYLLCIFGYKIHRGTRRVRSMEADLATGVSPVPFEEEKSRKKEEDKIKMASATGLKRVYRWFLSWFF</sequence>
<evidence type="ECO:0000256" key="1">
    <source>
        <dbReference type="ARBA" id="ARBA00004141"/>
    </source>
</evidence>
<proteinExistence type="predicted"/>
<evidence type="ECO:0000256" key="3">
    <source>
        <dbReference type="ARBA" id="ARBA00022692"/>
    </source>
</evidence>
<comment type="subcellular location">
    <subcellularLocation>
        <location evidence="1">Membrane</location>
        <topology evidence="1">Multi-pass membrane protein</topology>
    </subcellularLocation>
</comment>
<name>A0A2I2G784_9EURO</name>
<feature type="transmembrane region" description="Helical" evidence="7">
    <location>
        <begin position="348"/>
        <end position="368"/>
    </location>
</feature>
<feature type="transmembrane region" description="Helical" evidence="7">
    <location>
        <begin position="302"/>
        <end position="327"/>
    </location>
</feature>
<feature type="transmembrane region" description="Helical" evidence="7">
    <location>
        <begin position="242"/>
        <end position="265"/>
    </location>
</feature>
<evidence type="ECO:0000256" key="2">
    <source>
        <dbReference type="ARBA" id="ARBA00022448"/>
    </source>
</evidence>
<evidence type="ECO:0000256" key="7">
    <source>
        <dbReference type="SAM" id="Phobius"/>
    </source>
</evidence>
<feature type="transmembrane region" description="Helical" evidence="7">
    <location>
        <begin position="419"/>
        <end position="436"/>
    </location>
</feature>
<evidence type="ECO:0000256" key="5">
    <source>
        <dbReference type="ARBA" id="ARBA00022989"/>
    </source>
</evidence>
<comment type="caution">
    <text evidence="9">The sequence shown here is derived from an EMBL/GenBank/DDBJ whole genome shotgun (WGS) entry which is preliminary data.</text>
</comment>
<keyword evidence="10" id="KW-1185">Reference proteome</keyword>
<dbReference type="InterPro" id="IPR004841">
    <property type="entry name" value="AA-permease/SLC12A_dom"/>
</dbReference>
<dbReference type="GO" id="GO:0015171">
    <property type="term" value="F:amino acid transmembrane transporter activity"/>
    <property type="evidence" value="ECO:0007669"/>
    <property type="project" value="TreeGrafter"/>
</dbReference>
<feature type="transmembrane region" description="Helical" evidence="7">
    <location>
        <begin position="15"/>
        <end position="37"/>
    </location>
</feature>
<accession>A0A2I2G784</accession>
<dbReference type="Gene3D" id="1.20.1740.10">
    <property type="entry name" value="Amino acid/polyamine transporter I"/>
    <property type="match status" value="1"/>
</dbReference>
<dbReference type="AlphaFoldDB" id="A0A2I2G784"/>
<dbReference type="PANTHER" id="PTHR43341:SF9">
    <property type="entry name" value="DICARBOXYLIC AMINO ACID PERMEASE"/>
    <property type="match status" value="1"/>
</dbReference>
<feature type="transmembrane region" description="Helical" evidence="7">
    <location>
        <begin position="44"/>
        <end position="62"/>
    </location>
</feature>
<dbReference type="RefSeq" id="XP_024704023.1">
    <property type="nucleotide sequence ID" value="XM_024849163.1"/>
</dbReference>
<feature type="transmembrane region" description="Helical" evidence="7">
    <location>
        <begin position="380"/>
        <end position="399"/>
    </location>
</feature>
<keyword evidence="3 7" id="KW-0812">Transmembrane</keyword>
<organism evidence="9 10">
    <name type="scientific">Aspergillus steynii IBT 23096</name>
    <dbReference type="NCBI Taxonomy" id="1392250"/>
    <lineage>
        <taxon>Eukaryota</taxon>
        <taxon>Fungi</taxon>
        <taxon>Dikarya</taxon>
        <taxon>Ascomycota</taxon>
        <taxon>Pezizomycotina</taxon>
        <taxon>Eurotiomycetes</taxon>
        <taxon>Eurotiomycetidae</taxon>
        <taxon>Eurotiales</taxon>
        <taxon>Aspergillaceae</taxon>
        <taxon>Aspergillus</taxon>
        <taxon>Aspergillus subgen. Circumdati</taxon>
    </lineage>
</organism>
<dbReference type="InterPro" id="IPR004840">
    <property type="entry name" value="Amino_acid_permease_CS"/>
</dbReference>
<evidence type="ECO:0000259" key="8">
    <source>
        <dbReference type="Pfam" id="PF00324"/>
    </source>
</evidence>
<feature type="transmembrane region" description="Helical" evidence="7">
    <location>
        <begin position="448"/>
        <end position="470"/>
    </location>
</feature>
<dbReference type="EMBL" id="MSFO01000004">
    <property type="protein sequence ID" value="PLB48721.1"/>
    <property type="molecule type" value="Genomic_DNA"/>
</dbReference>
<keyword evidence="5 7" id="KW-1133">Transmembrane helix</keyword>
<feature type="domain" description="Amino acid permease/ SLC12A" evidence="8">
    <location>
        <begin position="17"/>
        <end position="478"/>
    </location>
</feature>
<reference evidence="9 10" key="1">
    <citation type="submission" date="2016-12" db="EMBL/GenBank/DDBJ databases">
        <title>The genomes of Aspergillus section Nigri reveals drivers in fungal speciation.</title>
        <authorList>
            <consortium name="DOE Joint Genome Institute"/>
            <person name="Vesth T.C."/>
            <person name="Nybo J."/>
            <person name="Theobald S."/>
            <person name="Brandl J."/>
            <person name="Frisvad J.C."/>
            <person name="Nielsen K.F."/>
            <person name="Lyhne E.K."/>
            <person name="Kogle M.E."/>
            <person name="Kuo A."/>
            <person name="Riley R."/>
            <person name="Clum A."/>
            <person name="Nolan M."/>
            <person name="Lipzen A."/>
            <person name="Salamov A."/>
            <person name="Henrissat B."/>
            <person name="Wiebenga A."/>
            <person name="De Vries R.P."/>
            <person name="Grigoriev I.V."/>
            <person name="Mortensen U.H."/>
            <person name="Andersen M.R."/>
            <person name="Baker S.E."/>
        </authorList>
    </citation>
    <scope>NUCLEOTIDE SEQUENCE [LARGE SCALE GENOMIC DNA]</scope>
    <source>
        <strain evidence="9 10">IBT 23096</strain>
    </source>
</reference>
<feature type="transmembrane region" description="Helical" evidence="7">
    <location>
        <begin position="149"/>
        <end position="175"/>
    </location>
</feature>
<keyword evidence="6 7" id="KW-0472">Membrane</keyword>
<feature type="transmembrane region" description="Helical" evidence="7">
    <location>
        <begin position="122"/>
        <end position="143"/>
    </location>
</feature>
<dbReference type="GO" id="GO:0016020">
    <property type="term" value="C:membrane"/>
    <property type="evidence" value="ECO:0007669"/>
    <property type="project" value="UniProtKB-SubCell"/>
</dbReference>
<evidence type="ECO:0000256" key="4">
    <source>
        <dbReference type="ARBA" id="ARBA00022970"/>
    </source>
</evidence>
<evidence type="ECO:0000313" key="9">
    <source>
        <dbReference type="EMBL" id="PLB48721.1"/>
    </source>
</evidence>
<dbReference type="GeneID" id="36556862"/>
<dbReference type="Pfam" id="PF00324">
    <property type="entry name" value="AA_permease"/>
    <property type="match status" value="1"/>
</dbReference>
<evidence type="ECO:0000256" key="6">
    <source>
        <dbReference type="ARBA" id="ARBA00023136"/>
    </source>
</evidence>
<keyword evidence="4" id="KW-0029">Amino-acid transport</keyword>
<dbReference type="InterPro" id="IPR050524">
    <property type="entry name" value="APC_YAT"/>
</dbReference>
<dbReference type="Proteomes" id="UP000234275">
    <property type="component" value="Unassembled WGS sequence"/>
</dbReference>
<evidence type="ECO:0000313" key="10">
    <source>
        <dbReference type="Proteomes" id="UP000234275"/>
    </source>
</evidence>
<dbReference type="PANTHER" id="PTHR43341">
    <property type="entry name" value="AMINO ACID PERMEASE"/>
    <property type="match status" value="1"/>
</dbReference>
<gene>
    <name evidence="9" type="ORF">P170DRAFT_436470</name>
</gene>
<dbReference type="OrthoDB" id="3900342at2759"/>
<dbReference type="VEuPathDB" id="FungiDB:P170DRAFT_436470"/>